<protein>
    <submittedName>
        <fullName evidence="1">UPF0280 family protein</fullName>
    </submittedName>
</protein>
<evidence type="ECO:0000313" key="1">
    <source>
        <dbReference type="EMBL" id="RKF13490.1"/>
    </source>
</evidence>
<evidence type="ECO:0000313" key="2">
    <source>
        <dbReference type="Proteomes" id="UP000281128"/>
    </source>
</evidence>
<name>A0A3A8ARH2_9RHOB</name>
<dbReference type="Gene3D" id="3.10.520.10">
    <property type="entry name" value="ApbE-like domains"/>
    <property type="match status" value="1"/>
</dbReference>
<dbReference type="EMBL" id="RAPE01000004">
    <property type="protein sequence ID" value="RKF13490.1"/>
    <property type="molecule type" value="Genomic_DNA"/>
</dbReference>
<sequence>MSGAQITALPGGRLHLHHGPIDMIVGVTGPGRAEGLRRAAARFDTLLTELAAELPRLRAPAGPTPNGRVARAMVKATAPFNEFITPMAAVAGAGADAVLAALVGAGGIDTAYVNNGGDGALHVGPGQSLTAAIAMQPPARARIGFDDPARGVATSGWRGRSQSLGIAESVTVLARNAAMADAAATLIANAVDLPGHPAIRRRPAREVFEDSDLGARLVTVDVGPLTPVEVAAALARGLRQAEAFRARGLICAAALSLGGETRLLDLPRLIPEPEPAQA</sequence>
<dbReference type="Proteomes" id="UP000281128">
    <property type="component" value="Unassembled WGS sequence"/>
</dbReference>
<dbReference type="RefSeq" id="WP_121168207.1">
    <property type="nucleotide sequence ID" value="NZ_RAPE01000004.1"/>
</dbReference>
<dbReference type="OrthoDB" id="9814719at2"/>
<dbReference type="SUPFAM" id="SSF143631">
    <property type="entry name" value="ApbE-like"/>
    <property type="match status" value="1"/>
</dbReference>
<reference evidence="1 2" key="1">
    <citation type="submission" date="2018-09" db="EMBL/GenBank/DDBJ databases">
        <title>Roseovarius spongiae sp. nov., isolated from a marine sponge.</title>
        <authorList>
            <person name="Zhuang L."/>
            <person name="Luo L."/>
        </authorList>
    </citation>
    <scope>NUCLEOTIDE SEQUENCE [LARGE SCALE GENOMIC DNA]</scope>
    <source>
        <strain evidence="1 2">HN-E21</strain>
    </source>
</reference>
<dbReference type="NCBIfam" id="NF003322">
    <property type="entry name" value="PRK04334.1-2"/>
    <property type="match status" value="1"/>
</dbReference>
<proteinExistence type="predicted"/>
<organism evidence="1 2">
    <name type="scientific">Roseovarius spongiae</name>
    <dbReference type="NCBI Taxonomy" id="2320272"/>
    <lineage>
        <taxon>Bacteria</taxon>
        <taxon>Pseudomonadati</taxon>
        <taxon>Pseudomonadota</taxon>
        <taxon>Alphaproteobacteria</taxon>
        <taxon>Rhodobacterales</taxon>
        <taxon>Roseobacteraceae</taxon>
        <taxon>Roseovarius</taxon>
    </lineage>
</organism>
<dbReference type="InterPro" id="IPR007183">
    <property type="entry name" value="UPF0280"/>
</dbReference>
<gene>
    <name evidence="1" type="ORF">D6850_14415</name>
</gene>
<keyword evidence="2" id="KW-1185">Reference proteome</keyword>
<dbReference type="AlphaFoldDB" id="A0A3A8ARH2"/>
<dbReference type="PIRSF" id="PIRSF006421">
    <property type="entry name" value="UCP006421"/>
    <property type="match status" value="1"/>
</dbReference>
<accession>A0A3A8ARH2</accession>
<dbReference type="InterPro" id="IPR003374">
    <property type="entry name" value="ApbE-like_sf"/>
</dbReference>
<comment type="caution">
    <text evidence="1">The sequence shown here is derived from an EMBL/GenBank/DDBJ whole genome shotgun (WGS) entry which is preliminary data.</text>
</comment>